<protein>
    <submittedName>
        <fullName evidence="1">Uncharacterized protein</fullName>
    </submittedName>
</protein>
<name>A0A2N7WJ72_9BURK</name>
<reference evidence="2 3" key="1">
    <citation type="submission" date="2018-01" db="EMBL/GenBank/DDBJ databases">
        <title>Whole genome analyses suggest that Burkholderia sensu lato contains two further novel genera in the rhizoxinica-symbiotica group Mycetohabitans gen. nov., and Trinickia gen. nov.: implications for the evolution of diazotrophy and nodulation in the Burkholderiaceae.</title>
        <authorList>
            <person name="Estrada-de los Santos P."/>
            <person name="Palmer M."/>
            <person name="Chavez-Ramirez B."/>
            <person name="Beukes C."/>
            <person name="Steenkamp E.T."/>
            <person name="Hirsch A.M."/>
            <person name="Manyaka P."/>
            <person name="Maluk M."/>
            <person name="Lafos M."/>
            <person name="Crook M."/>
            <person name="Gross E."/>
            <person name="Simon M.F."/>
            <person name="Bueno dos Reis Junior F."/>
            <person name="Poole P.S."/>
            <person name="Venter S.N."/>
            <person name="James E.K."/>
        </authorList>
    </citation>
    <scope>NUCLEOTIDE SEQUENCE [LARGE SCALE GENOMIC DNA]</scope>
    <source>
        <strain evidence="2 3">WSM 3937</strain>
    </source>
</reference>
<evidence type="ECO:0000313" key="4">
    <source>
        <dbReference type="Proteomes" id="UP000494205"/>
    </source>
</evidence>
<keyword evidence="3" id="KW-1185">Reference proteome</keyword>
<dbReference type="AlphaFoldDB" id="A0A2N7WJ72"/>
<dbReference type="RefSeq" id="WP_102633504.1">
    <property type="nucleotide sequence ID" value="NZ_CADIJZ010000014.1"/>
</dbReference>
<evidence type="ECO:0000313" key="1">
    <source>
        <dbReference type="EMBL" id="CAB3706004.1"/>
    </source>
</evidence>
<organism evidence="1 4">
    <name type="scientific">Paraburkholderia rhynchosiae</name>
    <dbReference type="NCBI Taxonomy" id="487049"/>
    <lineage>
        <taxon>Bacteria</taxon>
        <taxon>Pseudomonadati</taxon>
        <taxon>Pseudomonadota</taxon>
        <taxon>Betaproteobacteria</taxon>
        <taxon>Burkholderiales</taxon>
        <taxon>Burkholderiaceae</taxon>
        <taxon>Paraburkholderia</taxon>
    </lineage>
</organism>
<evidence type="ECO:0000313" key="3">
    <source>
        <dbReference type="Proteomes" id="UP000235659"/>
    </source>
</evidence>
<proteinExistence type="predicted"/>
<dbReference type="OrthoDB" id="6183696at2"/>
<dbReference type="Proteomes" id="UP000494205">
    <property type="component" value="Unassembled WGS sequence"/>
</dbReference>
<gene>
    <name evidence="2" type="ORF">C0Z16_18180</name>
    <name evidence="1" type="ORF">LMG27174_03945</name>
</gene>
<dbReference type="EMBL" id="PNXY01000012">
    <property type="protein sequence ID" value="PMS29499.1"/>
    <property type="molecule type" value="Genomic_DNA"/>
</dbReference>
<dbReference type="Proteomes" id="UP000235659">
    <property type="component" value="Unassembled WGS sequence"/>
</dbReference>
<evidence type="ECO:0000313" key="2">
    <source>
        <dbReference type="EMBL" id="PMS29499.1"/>
    </source>
</evidence>
<reference evidence="1 4" key="2">
    <citation type="submission" date="2020-04" db="EMBL/GenBank/DDBJ databases">
        <authorList>
            <person name="De Canck E."/>
        </authorList>
    </citation>
    <scope>NUCLEOTIDE SEQUENCE [LARGE SCALE GENOMIC DNA]</scope>
    <source>
        <strain evidence="1 4">LMG 27174</strain>
    </source>
</reference>
<dbReference type="EMBL" id="CADIJZ010000014">
    <property type="protein sequence ID" value="CAB3706004.1"/>
    <property type="molecule type" value="Genomic_DNA"/>
</dbReference>
<accession>A0A2N7WJ72</accession>
<sequence>MNIANDINPSNNNPSDVAQIDAPAIDMGSIYESVLRSLAQMFASYGITQADLDDNAGSELTRQSASGALASYMHENGINTLNPDQLYKLACGADACVQSGVSDAARYMLQNPDIFNQIETHDVAGADGIAGVNDFDWAAQGGLGDVPVTLVAVAASQTDEQDAAGALASYMRGNGINTLNPNALYRLAYNPPVGTSLEVSAAASWMLQNADAFNRIETHDVPGADGIAGVNDFDWAAANSVDQSSLVSEAF</sequence>